<proteinExistence type="predicted"/>
<dbReference type="PROSITE" id="PS00396">
    <property type="entry name" value="TOPO_IA_1"/>
    <property type="match status" value="1"/>
</dbReference>
<evidence type="ECO:0000256" key="2">
    <source>
        <dbReference type="ARBA" id="ARBA00023029"/>
    </source>
</evidence>
<dbReference type="GO" id="GO:0046872">
    <property type="term" value="F:metal ion binding"/>
    <property type="evidence" value="ECO:0007669"/>
    <property type="project" value="UniProtKB-KW"/>
</dbReference>
<protein>
    <submittedName>
        <fullName evidence="6">Type I DNA topoisomerase</fullName>
    </submittedName>
</protein>
<dbReference type="InterPro" id="IPR013824">
    <property type="entry name" value="Topo_IA_cen_sub1"/>
</dbReference>
<dbReference type="InterPro" id="IPR013498">
    <property type="entry name" value="Topo_IA_Znf"/>
</dbReference>
<dbReference type="InterPro" id="IPR013497">
    <property type="entry name" value="Topo_IA_cen"/>
</dbReference>
<dbReference type="Pfam" id="PF01131">
    <property type="entry name" value="Topoisom_bac"/>
    <property type="match status" value="1"/>
</dbReference>
<dbReference type="SUPFAM" id="SSF57783">
    <property type="entry name" value="Zinc beta-ribbon"/>
    <property type="match status" value="2"/>
</dbReference>
<evidence type="ECO:0000313" key="7">
    <source>
        <dbReference type="Proteomes" id="UP000741360"/>
    </source>
</evidence>
<dbReference type="EMBL" id="JACPSX010000037">
    <property type="protein sequence ID" value="MBI3013873.1"/>
    <property type="molecule type" value="Genomic_DNA"/>
</dbReference>
<feature type="domain" description="Topo IA-type catalytic" evidence="5">
    <location>
        <begin position="1"/>
        <end position="360"/>
    </location>
</feature>
<dbReference type="GO" id="GO:0003677">
    <property type="term" value="F:DNA binding"/>
    <property type="evidence" value="ECO:0007669"/>
    <property type="project" value="UniProtKB-KW"/>
</dbReference>
<dbReference type="Gene3D" id="1.10.460.10">
    <property type="entry name" value="Topoisomerase I, domain 2"/>
    <property type="match status" value="1"/>
</dbReference>
<accession>A0A932GMI0</accession>
<evidence type="ECO:0000256" key="4">
    <source>
        <dbReference type="ARBA" id="ARBA00023235"/>
    </source>
</evidence>
<comment type="caution">
    <text evidence="6">The sequence shown here is derived from an EMBL/GenBank/DDBJ whole genome shotgun (WGS) entry which is preliminary data.</text>
</comment>
<dbReference type="PROSITE" id="PS52039">
    <property type="entry name" value="TOPO_IA_2"/>
    <property type="match status" value="1"/>
</dbReference>
<organism evidence="6 7">
    <name type="scientific">Tectimicrobiota bacterium</name>
    <dbReference type="NCBI Taxonomy" id="2528274"/>
    <lineage>
        <taxon>Bacteria</taxon>
        <taxon>Pseudomonadati</taxon>
        <taxon>Nitrospinota/Tectimicrobiota group</taxon>
        <taxon>Candidatus Tectimicrobiota</taxon>
    </lineage>
</organism>
<dbReference type="Proteomes" id="UP000741360">
    <property type="component" value="Unassembled WGS sequence"/>
</dbReference>
<sequence length="548" mass="62286">LHSKDGEKLEIASEVEARAIVEDLRRYPALVREIQQRERRRNPVPPFTTSTLQQEAARQLRFSAKRTMAVAQRLYEGVDVGQEGPVGLITYMRTDSVRLAAEAQAEARDYVAQRIGAEFLPEAPPQYRSKKGAQEAHEAIRPTSVWRHPEDLSPFLEKDDLALYRLIWNRYVASQMAPAVLDMTTVIIEAGPYELRATGSVVKFAGFMQLYIEGRDEEAQPPGANGEEEGEGILFPPLRQGENLGLLEVTPSQHFTQPPPRYTEASLVKELEQKAIGRPSTYALIMSTIRDRRYVIEENRKFVPTQLGFLVNDLLVEYFPDIFDVEFTAQMEEHLDEIEEGGKDWRETLSEFYAPFRVDLDKAESRLAHLKREGEQTSETCNRCGKPMVIRMGRYGKFLACSGYPECRNTRPLDGKKEEPEEVVQSDEICDQCGSPMVVKNGRFGKFLACSRYPECKATKPLSTGVPCPQPGCSGTIVERRSKRGRIFYSCSTYPNCEYALWDRPIPEECPHCHNPFLVEKVLRSGEVTTRCPRKGCGYRREMVEQPV</sequence>
<dbReference type="PANTHER" id="PTHR42785">
    <property type="entry name" value="DNA TOPOISOMERASE, TYPE IA, CORE"/>
    <property type="match status" value="1"/>
</dbReference>
<evidence type="ECO:0000259" key="5">
    <source>
        <dbReference type="PROSITE" id="PS52039"/>
    </source>
</evidence>
<gene>
    <name evidence="6" type="primary">topA</name>
    <name evidence="6" type="ORF">HYY65_02140</name>
</gene>
<keyword evidence="4" id="KW-0413">Isomerase</keyword>
<dbReference type="GO" id="GO:0005694">
    <property type="term" value="C:chromosome"/>
    <property type="evidence" value="ECO:0007669"/>
    <property type="project" value="InterPro"/>
</dbReference>
<dbReference type="SUPFAM" id="SSF56712">
    <property type="entry name" value="Prokaryotic type I DNA topoisomerase"/>
    <property type="match status" value="1"/>
</dbReference>
<dbReference type="InterPro" id="IPR000380">
    <property type="entry name" value="Topo_IA"/>
</dbReference>
<evidence type="ECO:0000313" key="6">
    <source>
        <dbReference type="EMBL" id="MBI3013873.1"/>
    </source>
</evidence>
<dbReference type="Pfam" id="PF01396">
    <property type="entry name" value="Zn_ribbon_Top1"/>
    <property type="match status" value="3"/>
</dbReference>
<name>A0A932GMI0_UNCTE</name>
<dbReference type="InterPro" id="IPR013826">
    <property type="entry name" value="Topo_IA_cen_sub3"/>
</dbReference>
<reference evidence="6" key="1">
    <citation type="submission" date="2020-07" db="EMBL/GenBank/DDBJ databases">
        <title>Huge and variable diversity of episymbiotic CPR bacteria and DPANN archaea in groundwater ecosystems.</title>
        <authorList>
            <person name="He C.Y."/>
            <person name="Keren R."/>
            <person name="Whittaker M."/>
            <person name="Farag I.F."/>
            <person name="Doudna J."/>
            <person name="Cate J.H.D."/>
            <person name="Banfield J.F."/>
        </authorList>
    </citation>
    <scope>NUCLEOTIDE SEQUENCE</scope>
    <source>
        <strain evidence="6">NC_groundwater_717_Ag_S-0.2um_59_8</strain>
    </source>
</reference>
<keyword evidence="3" id="KW-0238">DNA-binding</keyword>
<feature type="non-terminal residue" evidence="6">
    <location>
        <position position="1"/>
    </location>
</feature>
<keyword evidence="2" id="KW-0799">Topoisomerase</keyword>
<evidence type="ECO:0000256" key="1">
    <source>
        <dbReference type="ARBA" id="ARBA00022723"/>
    </source>
</evidence>
<dbReference type="CDD" id="cd00186">
    <property type="entry name" value="TOP1Ac"/>
    <property type="match status" value="1"/>
</dbReference>
<evidence type="ECO:0000256" key="3">
    <source>
        <dbReference type="ARBA" id="ARBA00023125"/>
    </source>
</evidence>
<dbReference type="InterPro" id="IPR003602">
    <property type="entry name" value="Topo_IA_DNA-bd_dom"/>
</dbReference>
<dbReference type="InterPro" id="IPR023406">
    <property type="entry name" value="Topo_IA_AS"/>
</dbReference>
<dbReference type="PRINTS" id="PR00417">
    <property type="entry name" value="PRTPISMRASEI"/>
</dbReference>
<dbReference type="SMART" id="SM00437">
    <property type="entry name" value="TOP1Ac"/>
    <property type="match status" value="1"/>
</dbReference>
<dbReference type="GO" id="GO:0006265">
    <property type="term" value="P:DNA topological change"/>
    <property type="evidence" value="ECO:0007669"/>
    <property type="project" value="InterPro"/>
</dbReference>
<dbReference type="NCBIfam" id="TIGR01051">
    <property type="entry name" value="topA_bact"/>
    <property type="match status" value="1"/>
</dbReference>
<dbReference type="InterPro" id="IPR005733">
    <property type="entry name" value="TopoI_bac-type"/>
</dbReference>
<keyword evidence="1" id="KW-0479">Metal-binding</keyword>
<dbReference type="AlphaFoldDB" id="A0A932GMI0"/>
<dbReference type="InterPro" id="IPR013825">
    <property type="entry name" value="Topo_IA_cen_sub2"/>
</dbReference>
<dbReference type="InterPro" id="IPR023405">
    <property type="entry name" value="Topo_IA_core_domain"/>
</dbReference>
<dbReference type="Gene3D" id="2.70.20.10">
    <property type="entry name" value="Topoisomerase I, domain 3"/>
    <property type="match status" value="1"/>
</dbReference>
<dbReference type="Gene3D" id="3.30.65.10">
    <property type="entry name" value="Bacterial Topoisomerase I, domain 1"/>
    <property type="match status" value="3"/>
</dbReference>
<dbReference type="PANTHER" id="PTHR42785:SF1">
    <property type="entry name" value="DNA TOPOISOMERASE"/>
    <property type="match status" value="1"/>
</dbReference>
<dbReference type="Gene3D" id="1.10.290.10">
    <property type="entry name" value="Topoisomerase I, domain 4"/>
    <property type="match status" value="1"/>
</dbReference>
<dbReference type="GO" id="GO:0003917">
    <property type="term" value="F:DNA topoisomerase type I (single strand cut, ATP-independent) activity"/>
    <property type="evidence" value="ECO:0007669"/>
    <property type="project" value="InterPro"/>
</dbReference>